<dbReference type="SUPFAM" id="SSF53067">
    <property type="entry name" value="Actin-like ATPase domain"/>
    <property type="match status" value="1"/>
</dbReference>
<protein>
    <submittedName>
        <fullName evidence="1">Actin-related protein 10</fullName>
    </submittedName>
</protein>
<accession>A0A0N1IQL3</accession>
<dbReference type="AlphaFoldDB" id="A0A0N1IQL3"/>
<evidence type="ECO:0000313" key="2">
    <source>
        <dbReference type="Proteomes" id="UP000053268"/>
    </source>
</evidence>
<keyword evidence="2" id="KW-1185">Reference proteome</keyword>
<dbReference type="Proteomes" id="UP000053268">
    <property type="component" value="Unassembled WGS sequence"/>
</dbReference>
<dbReference type="InterPro" id="IPR004000">
    <property type="entry name" value="Actin"/>
</dbReference>
<comment type="caution">
    <text evidence="1">The sequence shown here is derived from an EMBL/GenBank/DDBJ whole genome shotgun (WGS) entry which is preliminary data.</text>
</comment>
<dbReference type="InterPro" id="IPR043129">
    <property type="entry name" value="ATPase_NBD"/>
</dbReference>
<sequence>MALYEGIALIQEKQAVVLDLGTDYTKFGFTGEAAPRCIVRSEFWCPAERRYKRLHDYSSPQELYDNISTNPHLASVVDYGLITLNLGKAPSPSVGTYSELMMMIMEGCQQTPVN</sequence>
<dbReference type="Pfam" id="PF00022">
    <property type="entry name" value="Actin"/>
    <property type="match status" value="1"/>
</dbReference>
<dbReference type="EMBL" id="LADI01015466">
    <property type="protein sequence ID" value="KPJ20800.1"/>
    <property type="molecule type" value="Genomic_DNA"/>
</dbReference>
<dbReference type="STRING" id="66420.A0A0N1IQL3"/>
<reference evidence="1 2" key="1">
    <citation type="journal article" date="2015" name="Nat. Commun.">
        <title>Outbred genome sequencing and CRISPR/Cas9 gene editing in butterflies.</title>
        <authorList>
            <person name="Li X."/>
            <person name="Fan D."/>
            <person name="Zhang W."/>
            <person name="Liu G."/>
            <person name="Zhang L."/>
            <person name="Zhao L."/>
            <person name="Fang X."/>
            <person name="Chen L."/>
            <person name="Dong Y."/>
            <person name="Chen Y."/>
            <person name="Ding Y."/>
            <person name="Zhao R."/>
            <person name="Feng M."/>
            <person name="Zhu Y."/>
            <person name="Feng Y."/>
            <person name="Jiang X."/>
            <person name="Zhu D."/>
            <person name="Xiang H."/>
            <person name="Feng X."/>
            <person name="Li S."/>
            <person name="Wang J."/>
            <person name="Zhang G."/>
            <person name="Kronforst M.R."/>
            <person name="Wang W."/>
        </authorList>
    </citation>
    <scope>NUCLEOTIDE SEQUENCE [LARGE SCALE GENOMIC DNA]</scope>
    <source>
        <strain evidence="1">Ya'a_city_454_Px</strain>
        <tissue evidence="1">Whole body</tissue>
    </source>
</reference>
<organism evidence="1 2">
    <name type="scientific">Papilio xuthus</name>
    <name type="common">Asian swallowtail butterfly</name>
    <dbReference type="NCBI Taxonomy" id="66420"/>
    <lineage>
        <taxon>Eukaryota</taxon>
        <taxon>Metazoa</taxon>
        <taxon>Ecdysozoa</taxon>
        <taxon>Arthropoda</taxon>
        <taxon>Hexapoda</taxon>
        <taxon>Insecta</taxon>
        <taxon>Pterygota</taxon>
        <taxon>Neoptera</taxon>
        <taxon>Endopterygota</taxon>
        <taxon>Lepidoptera</taxon>
        <taxon>Glossata</taxon>
        <taxon>Ditrysia</taxon>
        <taxon>Papilionoidea</taxon>
        <taxon>Papilionidae</taxon>
        <taxon>Papilioninae</taxon>
        <taxon>Papilio</taxon>
    </lineage>
</organism>
<gene>
    <name evidence="1" type="ORF">RR46_00063</name>
</gene>
<name>A0A0N1IQL3_PAPXU</name>
<proteinExistence type="predicted"/>
<dbReference type="Gene3D" id="3.30.420.40">
    <property type="match status" value="1"/>
</dbReference>
<evidence type="ECO:0000313" key="1">
    <source>
        <dbReference type="EMBL" id="KPJ20800.1"/>
    </source>
</evidence>